<comment type="caution">
    <text evidence="3">The sequence shown here is derived from an EMBL/GenBank/DDBJ whole genome shotgun (WGS) entry which is preliminary data.</text>
</comment>
<dbReference type="AlphaFoldDB" id="A0A2J0UBE5"/>
<dbReference type="OrthoDB" id="6058417at2"/>
<reference evidence="3 4" key="1">
    <citation type="journal article" date="2017" name="Front. Microbiol.">
        <title>Double-Face Meets the Bacterial World: The Opportunistic Pathogen Stenotrophomonas maltophilia.</title>
        <authorList>
            <person name="Lira F."/>
            <person name="Berg G."/>
            <person name="Martinez J.L."/>
        </authorList>
    </citation>
    <scope>NUCLEOTIDE SEQUENCE [LARGE SCALE GENOMIC DNA]</scope>
    <source>
        <strain evidence="3 4">EA1</strain>
    </source>
</reference>
<dbReference type="EMBL" id="NEQV01000004">
    <property type="protein sequence ID" value="PJL28376.1"/>
    <property type="molecule type" value="Genomic_DNA"/>
</dbReference>
<protein>
    <submittedName>
        <fullName evidence="3">Phage tail protein</fullName>
    </submittedName>
</protein>
<dbReference type="Pfam" id="PF09718">
    <property type="entry name" value="Tape_meas_lam_C"/>
    <property type="match status" value="2"/>
</dbReference>
<accession>A0A2J0UBE5</accession>
<evidence type="ECO:0000256" key="1">
    <source>
        <dbReference type="SAM" id="MobiDB-lite"/>
    </source>
</evidence>
<organism evidence="3 4">
    <name type="scientific">Stenotrophomonas maltophilia</name>
    <name type="common">Pseudomonas maltophilia</name>
    <name type="synonym">Xanthomonas maltophilia</name>
    <dbReference type="NCBI Taxonomy" id="40324"/>
    <lineage>
        <taxon>Bacteria</taxon>
        <taxon>Pseudomonadati</taxon>
        <taxon>Pseudomonadota</taxon>
        <taxon>Gammaproteobacteria</taxon>
        <taxon>Lysobacterales</taxon>
        <taxon>Lysobacteraceae</taxon>
        <taxon>Stenotrophomonas</taxon>
        <taxon>Stenotrophomonas maltophilia group</taxon>
    </lineage>
</organism>
<proteinExistence type="predicted"/>
<dbReference type="InterPro" id="IPR006431">
    <property type="entry name" value="Phage_tape_meas_C"/>
</dbReference>
<gene>
    <name evidence="3" type="ORF">B9Y64_14265</name>
</gene>
<feature type="compositionally biased region" description="Basic and acidic residues" evidence="1">
    <location>
        <begin position="95"/>
        <end position="110"/>
    </location>
</feature>
<evidence type="ECO:0000313" key="3">
    <source>
        <dbReference type="EMBL" id="PJL28376.1"/>
    </source>
</evidence>
<feature type="domain" description="Bacteriophage tail tape measure C-terminal" evidence="2">
    <location>
        <begin position="116"/>
        <end position="183"/>
    </location>
</feature>
<feature type="domain" description="Bacteriophage tail tape measure C-terminal" evidence="2">
    <location>
        <begin position="247"/>
        <end position="316"/>
    </location>
</feature>
<evidence type="ECO:0000259" key="2">
    <source>
        <dbReference type="Pfam" id="PF09718"/>
    </source>
</evidence>
<evidence type="ECO:0000313" key="4">
    <source>
        <dbReference type="Proteomes" id="UP000230167"/>
    </source>
</evidence>
<feature type="region of interest" description="Disordered" evidence="1">
    <location>
        <begin position="91"/>
        <end position="112"/>
    </location>
</feature>
<name>A0A2J0UBE5_STEMA</name>
<dbReference type="Proteomes" id="UP000230167">
    <property type="component" value="Unassembled WGS sequence"/>
</dbReference>
<sequence>MSTTSPGSTRAAVEASNALETAMQAARRSMTEMTGTTQEFQRQLEKINTVQQAFNAVLTTSASLVTALSTQLTALNTQLQAAAKAGATAAGADAGKAEKKQEKAQQDDMGRAGIRKGLGGALGDYIGKTENTATAAKKAFDKAFTGADEALRSFVTTGKSKYKELAQSILADLKMIAAQQALVWGARKIADLMGIDLTPKDAEKDEAATAAGLPASKDAKAGEAKAGGTKDAKDTKDAKAATGLSGFRKGFGSALGEYMEKTENSAKSTQDAFSKAFTGAEAALQSFVKTGKSNYKDLAKSIIADLKMIAIQQAIVWGVKKITTLLGYGPGAEANANGGVYQSPSLSAYSGGVYNTPHLFAFAKGAGVFGEAGPEAIMPLRRGPDGRLGVAAHGGGGGGVGVSIRIDNNGGKEVTTNEGMLQQFGNEIGQFVERKYRELQSRDLKAGGVLSRSAMQ</sequence>